<comment type="caution">
    <text evidence="3">The sequence shown here is derived from an EMBL/GenBank/DDBJ whole genome shotgun (WGS) entry which is preliminary data.</text>
</comment>
<feature type="transmembrane region" description="Helical" evidence="1">
    <location>
        <begin position="227"/>
        <end position="245"/>
    </location>
</feature>
<keyword evidence="1" id="KW-0812">Transmembrane</keyword>
<reference evidence="3 4" key="1">
    <citation type="submission" date="2018-08" db="EMBL/GenBank/DDBJ databases">
        <title>Chitinophagaceae sp. K23C18032701, a novel bacterium isolated from forest soil.</title>
        <authorList>
            <person name="Wang C."/>
        </authorList>
    </citation>
    <scope>NUCLEOTIDE SEQUENCE [LARGE SCALE GENOMIC DNA]</scope>
    <source>
        <strain evidence="3 4">K23C18032701</strain>
    </source>
</reference>
<dbReference type="EMBL" id="QTJU01000005">
    <property type="protein sequence ID" value="RFM27388.1"/>
    <property type="molecule type" value="Genomic_DNA"/>
</dbReference>
<feature type="domain" description="Acyltransferase 3" evidence="2">
    <location>
        <begin position="8"/>
        <end position="342"/>
    </location>
</feature>
<dbReference type="InterPro" id="IPR002656">
    <property type="entry name" value="Acyl_transf_3_dom"/>
</dbReference>
<keyword evidence="1" id="KW-0472">Membrane</keyword>
<feature type="transmembrane region" description="Helical" evidence="1">
    <location>
        <begin position="146"/>
        <end position="163"/>
    </location>
</feature>
<dbReference type="InterPro" id="IPR050879">
    <property type="entry name" value="Acyltransferase_3"/>
</dbReference>
<keyword evidence="3" id="KW-0012">Acyltransferase</keyword>
<dbReference type="PANTHER" id="PTHR23028">
    <property type="entry name" value="ACETYLTRANSFERASE"/>
    <property type="match status" value="1"/>
</dbReference>
<keyword evidence="3" id="KW-0808">Transferase</keyword>
<keyword evidence="1" id="KW-1133">Transmembrane helix</keyword>
<feature type="transmembrane region" description="Helical" evidence="1">
    <location>
        <begin position="86"/>
        <end position="103"/>
    </location>
</feature>
<feature type="transmembrane region" description="Helical" evidence="1">
    <location>
        <begin position="12"/>
        <end position="34"/>
    </location>
</feature>
<protein>
    <submittedName>
        <fullName evidence="3">Acyltransferase</fullName>
    </submittedName>
</protein>
<evidence type="ECO:0000256" key="1">
    <source>
        <dbReference type="SAM" id="Phobius"/>
    </source>
</evidence>
<dbReference type="Proteomes" id="UP000261284">
    <property type="component" value="Unassembled WGS sequence"/>
</dbReference>
<gene>
    <name evidence="3" type="ORF">DXN05_15325</name>
</gene>
<dbReference type="AlphaFoldDB" id="A0A3E1NHY7"/>
<keyword evidence="4" id="KW-1185">Reference proteome</keyword>
<feature type="transmembrane region" description="Helical" evidence="1">
    <location>
        <begin position="324"/>
        <end position="342"/>
    </location>
</feature>
<dbReference type="GO" id="GO:0016747">
    <property type="term" value="F:acyltransferase activity, transferring groups other than amino-acyl groups"/>
    <property type="evidence" value="ECO:0007669"/>
    <property type="project" value="InterPro"/>
</dbReference>
<evidence type="ECO:0000259" key="2">
    <source>
        <dbReference type="Pfam" id="PF01757"/>
    </source>
</evidence>
<name>A0A3E1NHY7_9BACT</name>
<feature type="transmembrane region" description="Helical" evidence="1">
    <location>
        <begin position="294"/>
        <end position="312"/>
    </location>
</feature>
<dbReference type="OrthoDB" id="9796461at2"/>
<proteinExistence type="predicted"/>
<feature type="transmembrane region" description="Helical" evidence="1">
    <location>
        <begin position="46"/>
        <end position="66"/>
    </location>
</feature>
<feature type="transmembrane region" description="Helical" evidence="1">
    <location>
        <begin position="175"/>
        <end position="192"/>
    </location>
</feature>
<evidence type="ECO:0000313" key="4">
    <source>
        <dbReference type="Proteomes" id="UP000261284"/>
    </source>
</evidence>
<accession>A0A3E1NHY7</accession>
<evidence type="ECO:0000313" key="3">
    <source>
        <dbReference type="EMBL" id="RFM27388.1"/>
    </source>
</evidence>
<dbReference type="Pfam" id="PF01757">
    <property type="entry name" value="Acyl_transf_3"/>
    <property type="match status" value="1"/>
</dbReference>
<organism evidence="3 4">
    <name type="scientific">Deminuibacter soli</name>
    <dbReference type="NCBI Taxonomy" id="2291815"/>
    <lineage>
        <taxon>Bacteria</taxon>
        <taxon>Pseudomonadati</taxon>
        <taxon>Bacteroidota</taxon>
        <taxon>Chitinophagia</taxon>
        <taxon>Chitinophagales</taxon>
        <taxon>Chitinophagaceae</taxon>
        <taxon>Deminuibacter</taxon>
    </lineage>
</organism>
<sequence length="371" mass="42977">MAKISKLHKLDALRGFAALYVIMHHVCQSSTFAYKNFRFHGLRLSSLFGFGQEAVIIFFLLSGFVIEYSFTRSTDKSFADYFAKRFFRIYIPLFIIFLCSYLVKSWEASQLLSADWLTLAGNCLMLQDLPAARAHVLFSPYMDNSPLWSLAYEWWFYMIYYGIYRYVPAAKQFRFVFALVALAVVTYLFYPFFVNRILLYLGIWWCGVELARLYIKGAVSFSKAWHLFVMVAVPGVIIGLYSYWLGYMAGAELSPGRTPLLELRHFSFTALSLAIAIGWHRLKWIGFNRIFGPFTIFSSVSYVLYIAHYFIAVNPVYLQFIGNPLLRSLVALLLLFGFSYIIELQVYPRVRKMLQTGSKRNNTAGLQQSFR</sequence>
<dbReference type="RefSeq" id="WP_116848146.1">
    <property type="nucleotide sequence ID" value="NZ_QTJU01000005.1"/>
</dbReference>